<sequence length="186" mass="20279">MGLGVSFQDMRIIQYHPINKKEAKGKDKNNMGDMKPNKGKQGMIRDMGQSGESSSQQVMTSRGIQRGFQDIANSLFGLGYIQYGGHEYGPPVQSHEVEDEGSEIQIDKVETASTPTHSYSQMDATISKLDRTGAGTNLQTVGSIGAGQLKSKSMENVQGKFTAVEALKSYTGKFEIEECLLYTLGL</sequence>
<name>A0A843WYB9_COLES</name>
<evidence type="ECO:0000313" key="3">
    <source>
        <dbReference type="Proteomes" id="UP000652761"/>
    </source>
</evidence>
<proteinExistence type="predicted"/>
<feature type="region of interest" description="Disordered" evidence="1">
    <location>
        <begin position="21"/>
        <end position="53"/>
    </location>
</feature>
<dbReference type="Proteomes" id="UP000652761">
    <property type="component" value="Unassembled WGS sequence"/>
</dbReference>
<dbReference type="EMBL" id="NMUH01004628">
    <property type="protein sequence ID" value="MQM10271.1"/>
    <property type="molecule type" value="Genomic_DNA"/>
</dbReference>
<dbReference type="AlphaFoldDB" id="A0A843WYB9"/>
<accession>A0A843WYB9</accession>
<gene>
    <name evidence="2" type="ORF">Taro_043165</name>
</gene>
<keyword evidence="3" id="KW-1185">Reference proteome</keyword>
<feature type="compositionally biased region" description="Basic and acidic residues" evidence="1">
    <location>
        <begin position="21"/>
        <end position="30"/>
    </location>
</feature>
<organism evidence="2 3">
    <name type="scientific">Colocasia esculenta</name>
    <name type="common">Wild taro</name>
    <name type="synonym">Arum esculentum</name>
    <dbReference type="NCBI Taxonomy" id="4460"/>
    <lineage>
        <taxon>Eukaryota</taxon>
        <taxon>Viridiplantae</taxon>
        <taxon>Streptophyta</taxon>
        <taxon>Embryophyta</taxon>
        <taxon>Tracheophyta</taxon>
        <taxon>Spermatophyta</taxon>
        <taxon>Magnoliopsida</taxon>
        <taxon>Liliopsida</taxon>
        <taxon>Araceae</taxon>
        <taxon>Aroideae</taxon>
        <taxon>Colocasieae</taxon>
        <taxon>Colocasia</taxon>
    </lineage>
</organism>
<comment type="caution">
    <text evidence="2">The sequence shown here is derived from an EMBL/GenBank/DDBJ whole genome shotgun (WGS) entry which is preliminary data.</text>
</comment>
<evidence type="ECO:0000313" key="2">
    <source>
        <dbReference type="EMBL" id="MQM10271.1"/>
    </source>
</evidence>
<protein>
    <submittedName>
        <fullName evidence="2">Uncharacterized protein</fullName>
    </submittedName>
</protein>
<evidence type="ECO:0000256" key="1">
    <source>
        <dbReference type="SAM" id="MobiDB-lite"/>
    </source>
</evidence>
<reference evidence="2" key="1">
    <citation type="submission" date="2017-07" db="EMBL/GenBank/DDBJ databases">
        <title>Taro Niue Genome Assembly and Annotation.</title>
        <authorList>
            <person name="Atibalentja N."/>
            <person name="Keating K."/>
            <person name="Fields C.J."/>
        </authorList>
    </citation>
    <scope>NUCLEOTIDE SEQUENCE</scope>
    <source>
        <strain evidence="2">Niue_2</strain>
        <tissue evidence="2">Leaf</tissue>
    </source>
</reference>